<accession>A0A8R7PTD9</accession>
<keyword evidence="1" id="KW-1133">Transmembrane helix</keyword>
<dbReference type="AlphaFoldDB" id="A0A8R7PTD9"/>
<name>A0A8R7PTD9_TRIUA</name>
<reference evidence="3" key="1">
    <citation type="journal article" date="2013" name="Nature">
        <title>Draft genome of the wheat A-genome progenitor Triticum urartu.</title>
        <authorList>
            <person name="Ling H.Q."/>
            <person name="Zhao S."/>
            <person name="Liu D."/>
            <person name="Wang J."/>
            <person name="Sun H."/>
            <person name="Zhang C."/>
            <person name="Fan H."/>
            <person name="Li D."/>
            <person name="Dong L."/>
            <person name="Tao Y."/>
            <person name="Gao C."/>
            <person name="Wu H."/>
            <person name="Li Y."/>
            <person name="Cui Y."/>
            <person name="Guo X."/>
            <person name="Zheng S."/>
            <person name="Wang B."/>
            <person name="Yu K."/>
            <person name="Liang Q."/>
            <person name="Yang W."/>
            <person name="Lou X."/>
            <person name="Chen J."/>
            <person name="Feng M."/>
            <person name="Jian J."/>
            <person name="Zhang X."/>
            <person name="Luo G."/>
            <person name="Jiang Y."/>
            <person name="Liu J."/>
            <person name="Wang Z."/>
            <person name="Sha Y."/>
            <person name="Zhang B."/>
            <person name="Wu H."/>
            <person name="Tang D."/>
            <person name="Shen Q."/>
            <person name="Xue P."/>
            <person name="Zou S."/>
            <person name="Wang X."/>
            <person name="Liu X."/>
            <person name="Wang F."/>
            <person name="Yang Y."/>
            <person name="An X."/>
            <person name="Dong Z."/>
            <person name="Zhang K."/>
            <person name="Zhang X."/>
            <person name="Luo M.C."/>
            <person name="Dvorak J."/>
            <person name="Tong Y."/>
            <person name="Wang J."/>
            <person name="Yang H."/>
            <person name="Li Z."/>
            <person name="Wang D."/>
            <person name="Zhang A."/>
            <person name="Wang J."/>
        </authorList>
    </citation>
    <scope>NUCLEOTIDE SEQUENCE</scope>
    <source>
        <strain evidence="3">cv. G1812</strain>
    </source>
</reference>
<dbReference type="Proteomes" id="UP000015106">
    <property type="component" value="Chromosome 3"/>
</dbReference>
<dbReference type="EnsemblPlants" id="TuG1812G0300002462.01.T01">
    <property type="protein sequence ID" value="TuG1812G0300002462.01.T01.cds281028"/>
    <property type="gene ID" value="TuG1812G0300002462.01"/>
</dbReference>
<keyword evidence="3" id="KW-1185">Reference proteome</keyword>
<evidence type="ECO:0000313" key="3">
    <source>
        <dbReference type="Proteomes" id="UP000015106"/>
    </source>
</evidence>
<evidence type="ECO:0000313" key="2">
    <source>
        <dbReference type="EnsemblPlants" id="TuG1812G0300002462.01.T01.cds281028"/>
    </source>
</evidence>
<keyword evidence="1" id="KW-0812">Transmembrane</keyword>
<reference evidence="2" key="2">
    <citation type="submission" date="2018-03" db="EMBL/GenBank/DDBJ databases">
        <title>The Triticum urartu genome reveals the dynamic nature of wheat genome evolution.</title>
        <authorList>
            <person name="Ling H."/>
            <person name="Ma B."/>
            <person name="Shi X."/>
            <person name="Liu H."/>
            <person name="Dong L."/>
            <person name="Sun H."/>
            <person name="Cao Y."/>
            <person name="Gao Q."/>
            <person name="Zheng S."/>
            <person name="Li Y."/>
            <person name="Yu Y."/>
            <person name="Du H."/>
            <person name="Qi M."/>
            <person name="Li Y."/>
            <person name="Yu H."/>
            <person name="Cui Y."/>
            <person name="Wang N."/>
            <person name="Chen C."/>
            <person name="Wu H."/>
            <person name="Zhao Y."/>
            <person name="Zhang J."/>
            <person name="Li Y."/>
            <person name="Zhou W."/>
            <person name="Zhang B."/>
            <person name="Hu W."/>
            <person name="Eijk M."/>
            <person name="Tang J."/>
            <person name="Witsenboer H."/>
            <person name="Zhao S."/>
            <person name="Li Z."/>
            <person name="Zhang A."/>
            <person name="Wang D."/>
            <person name="Liang C."/>
        </authorList>
    </citation>
    <scope>NUCLEOTIDE SEQUENCE [LARGE SCALE GENOMIC DNA]</scope>
    <source>
        <strain evidence="2">cv. G1812</strain>
    </source>
</reference>
<reference evidence="2" key="3">
    <citation type="submission" date="2022-06" db="UniProtKB">
        <authorList>
            <consortium name="EnsemblPlants"/>
        </authorList>
    </citation>
    <scope>IDENTIFICATION</scope>
</reference>
<keyword evidence="1" id="KW-0472">Membrane</keyword>
<organism evidence="2 3">
    <name type="scientific">Triticum urartu</name>
    <name type="common">Red wild einkorn</name>
    <name type="synonym">Crithodium urartu</name>
    <dbReference type="NCBI Taxonomy" id="4572"/>
    <lineage>
        <taxon>Eukaryota</taxon>
        <taxon>Viridiplantae</taxon>
        <taxon>Streptophyta</taxon>
        <taxon>Embryophyta</taxon>
        <taxon>Tracheophyta</taxon>
        <taxon>Spermatophyta</taxon>
        <taxon>Magnoliopsida</taxon>
        <taxon>Liliopsida</taxon>
        <taxon>Poales</taxon>
        <taxon>Poaceae</taxon>
        <taxon>BOP clade</taxon>
        <taxon>Pooideae</taxon>
        <taxon>Triticodae</taxon>
        <taxon>Triticeae</taxon>
        <taxon>Triticinae</taxon>
        <taxon>Triticum</taxon>
    </lineage>
</organism>
<sequence length="124" mass="13615">MPCVRACVPWVWAVLDHLLAVLPPAVPVVQHLHLRPRLERDLAAFAPRVAAGQAPGQLDDRITRFRLESHALVMIMKGDSFDLTNTYVLILSSPCELLVVLAALPLWWLSAWVGGCCCCCACKG</sequence>
<dbReference type="Gramene" id="TuG1812G0300002462.01.T01">
    <property type="protein sequence ID" value="TuG1812G0300002462.01.T01.cds281028"/>
    <property type="gene ID" value="TuG1812G0300002462.01"/>
</dbReference>
<proteinExistence type="predicted"/>
<evidence type="ECO:0000256" key="1">
    <source>
        <dbReference type="SAM" id="Phobius"/>
    </source>
</evidence>
<feature type="transmembrane region" description="Helical" evidence="1">
    <location>
        <begin position="86"/>
        <end position="109"/>
    </location>
</feature>
<protein>
    <submittedName>
        <fullName evidence="2">Uncharacterized protein</fullName>
    </submittedName>
</protein>